<feature type="domain" description="Ribosomal RNA small subunit methyltransferase E methyltransferase" evidence="11">
    <location>
        <begin position="74"/>
        <end position="213"/>
    </location>
</feature>
<organism evidence="12">
    <name type="scientific">hydrothermal vent metagenome</name>
    <dbReference type="NCBI Taxonomy" id="652676"/>
    <lineage>
        <taxon>unclassified sequences</taxon>
        <taxon>metagenomes</taxon>
        <taxon>ecological metagenomes</taxon>
    </lineage>
</organism>
<name>A0A3B0SW26_9ZZZZ</name>
<dbReference type="PANTHER" id="PTHR30027:SF3">
    <property type="entry name" value="16S RRNA (URACIL(1498)-N(3))-METHYLTRANSFERASE"/>
    <property type="match status" value="1"/>
</dbReference>
<dbReference type="EMBL" id="UOEI01000289">
    <property type="protein sequence ID" value="VAW00674.1"/>
    <property type="molecule type" value="Genomic_DNA"/>
</dbReference>
<dbReference type="GO" id="GO:0005737">
    <property type="term" value="C:cytoplasm"/>
    <property type="evidence" value="ECO:0007669"/>
    <property type="project" value="UniProtKB-SubCell"/>
</dbReference>
<evidence type="ECO:0000256" key="9">
    <source>
        <dbReference type="ARBA" id="ARBA00025699"/>
    </source>
</evidence>
<evidence type="ECO:0000256" key="8">
    <source>
        <dbReference type="ARBA" id="ARBA00022691"/>
    </source>
</evidence>
<comment type="function">
    <text evidence="9">Specifically methylates the N3 position of the uracil ring of uridine 1498 (m3U1498) in 16S rRNA. Acts on the fully assembled 30S ribosomal subunit.</text>
</comment>
<keyword evidence="4" id="KW-0963">Cytoplasm</keyword>
<evidence type="ECO:0000256" key="2">
    <source>
        <dbReference type="ARBA" id="ARBA00005528"/>
    </source>
</evidence>
<dbReference type="GO" id="GO:0070475">
    <property type="term" value="P:rRNA base methylation"/>
    <property type="evidence" value="ECO:0007669"/>
    <property type="project" value="TreeGrafter"/>
</dbReference>
<comment type="subcellular location">
    <subcellularLocation>
        <location evidence="1">Cytoplasm</location>
    </subcellularLocation>
</comment>
<dbReference type="InterPro" id="IPR029026">
    <property type="entry name" value="tRNA_m1G_MTases_N"/>
</dbReference>
<dbReference type="Gene3D" id="3.40.1280.10">
    <property type="match status" value="1"/>
</dbReference>
<evidence type="ECO:0000313" key="12">
    <source>
        <dbReference type="EMBL" id="VAW00674.1"/>
    </source>
</evidence>
<proteinExistence type="inferred from homology"/>
<evidence type="ECO:0000256" key="1">
    <source>
        <dbReference type="ARBA" id="ARBA00004496"/>
    </source>
</evidence>
<dbReference type="EC" id="2.1.1.193" evidence="3"/>
<keyword evidence="7 12" id="KW-0808">Transferase</keyword>
<evidence type="ECO:0000256" key="7">
    <source>
        <dbReference type="ARBA" id="ARBA00022679"/>
    </source>
</evidence>
<keyword evidence="6 12" id="KW-0489">Methyltransferase</keyword>
<dbReference type="PANTHER" id="PTHR30027">
    <property type="entry name" value="RIBOSOMAL RNA SMALL SUBUNIT METHYLTRANSFERASE E"/>
    <property type="match status" value="1"/>
</dbReference>
<keyword evidence="5" id="KW-0698">rRNA processing</keyword>
<gene>
    <name evidence="12" type="ORF">MNBD_ACTINO01-242</name>
</gene>
<reference evidence="12" key="1">
    <citation type="submission" date="2018-06" db="EMBL/GenBank/DDBJ databases">
        <authorList>
            <person name="Zhirakovskaya E."/>
        </authorList>
    </citation>
    <scope>NUCLEOTIDE SEQUENCE</scope>
</reference>
<evidence type="ECO:0000256" key="4">
    <source>
        <dbReference type="ARBA" id="ARBA00022490"/>
    </source>
</evidence>
<dbReference type="InterPro" id="IPR046886">
    <property type="entry name" value="RsmE_MTase_dom"/>
</dbReference>
<sequence>MRHRPNLYVPGPWAEGSLGVGDQAIRHMTKVLRYPPGAPVTYTDGMGIVGSGTWSGSDIDRGEETQVVRSGRAIDVIVAAPNAKERQRFLVEKCQELGVRRLRWLATAWSSGRVPPQRRVTAWAVGALEQSRGAWLMAVDGPIEVEAGAGVLVADVSGRPVGEYVPATESTTIVVGPEGGFAPEDLPDGLERVQIVDTVLRTETAAVVGAAILRSM</sequence>
<evidence type="ECO:0000256" key="5">
    <source>
        <dbReference type="ARBA" id="ARBA00022552"/>
    </source>
</evidence>
<dbReference type="GO" id="GO:0070042">
    <property type="term" value="F:rRNA (uridine-N3-)-methyltransferase activity"/>
    <property type="evidence" value="ECO:0007669"/>
    <property type="project" value="TreeGrafter"/>
</dbReference>
<accession>A0A3B0SW26</accession>
<comment type="catalytic activity">
    <reaction evidence="10">
        <text>uridine(1498) in 16S rRNA + S-adenosyl-L-methionine = N(3)-methyluridine(1498) in 16S rRNA + S-adenosyl-L-homocysteine + H(+)</text>
        <dbReference type="Rhea" id="RHEA:42920"/>
        <dbReference type="Rhea" id="RHEA-COMP:10283"/>
        <dbReference type="Rhea" id="RHEA-COMP:10284"/>
        <dbReference type="ChEBI" id="CHEBI:15378"/>
        <dbReference type="ChEBI" id="CHEBI:57856"/>
        <dbReference type="ChEBI" id="CHEBI:59789"/>
        <dbReference type="ChEBI" id="CHEBI:65315"/>
        <dbReference type="ChEBI" id="CHEBI:74502"/>
        <dbReference type="EC" id="2.1.1.193"/>
    </reaction>
</comment>
<evidence type="ECO:0000256" key="10">
    <source>
        <dbReference type="ARBA" id="ARBA00047944"/>
    </source>
</evidence>
<comment type="similarity">
    <text evidence="2">Belongs to the RNA methyltransferase RsmE family.</text>
</comment>
<dbReference type="InterPro" id="IPR006700">
    <property type="entry name" value="RsmE"/>
</dbReference>
<protein>
    <recommendedName>
        <fullName evidence="3">16S rRNA (uracil(1498)-N(3))-methyltransferase</fullName>
        <ecNumber evidence="3">2.1.1.193</ecNumber>
    </recommendedName>
</protein>
<evidence type="ECO:0000256" key="6">
    <source>
        <dbReference type="ARBA" id="ARBA00022603"/>
    </source>
</evidence>
<dbReference type="AlphaFoldDB" id="A0A3B0SW26"/>
<dbReference type="InterPro" id="IPR029028">
    <property type="entry name" value="Alpha/beta_knot_MTases"/>
</dbReference>
<evidence type="ECO:0000256" key="3">
    <source>
        <dbReference type="ARBA" id="ARBA00012328"/>
    </source>
</evidence>
<evidence type="ECO:0000259" key="11">
    <source>
        <dbReference type="Pfam" id="PF04452"/>
    </source>
</evidence>
<dbReference type="Pfam" id="PF04452">
    <property type="entry name" value="Methyltrans_RNA"/>
    <property type="match status" value="1"/>
</dbReference>
<dbReference type="SUPFAM" id="SSF75217">
    <property type="entry name" value="alpha/beta knot"/>
    <property type="match status" value="1"/>
</dbReference>
<keyword evidence="8" id="KW-0949">S-adenosyl-L-methionine</keyword>